<name>A0ABU6WE63_9FABA</name>
<gene>
    <name evidence="1" type="ORF">PIB30_044645</name>
</gene>
<dbReference type="EMBL" id="JASCZI010181510">
    <property type="protein sequence ID" value="MED6184147.1"/>
    <property type="molecule type" value="Genomic_DNA"/>
</dbReference>
<sequence>MEDLSMFQRPRIFALEDEKPGTYGIVLICPLNRLVECGFVGDTAVNPWVEIVCRRQAFARESVVLPTRPIGRVWLRGLHAKHLYLGISGVYGDTRNPGLILLRRLGRSAHHRSWVPDYPIGPRTDPITLVQYPMGNRA</sequence>
<accession>A0ABU6WE63</accession>
<keyword evidence="2" id="KW-1185">Reference proteome</keyword>
<organism evidence="1 2">
    <name type="scientific">Stylosanthes scabra</name>
    <dbReference type="NCBI Taxonomy" id="79078"/>
    <lineage>
        <taxon>Eukaryota</taxon>
        <taxon>Viridiplantae</taxon>
        <taxon>Streptophyta</taxon>
        <taxon>Embryophyta</taxon>
        <taxon>Tracheophyta</taxon>
        <taxon>Spermatophyta</taxon>
        <taxon>Magnoliopsida</taxon>
        <taxon>eudicotyledons</taxon>
        <taxon>Gunneridae</taxon>
        <taxon>Pentapetalae</taxon>
        <taxon>rosids</taxon>
        <taxon>fabids</taxon>
        <taxon>Fabales</taxon>
        <taxon>Fabaceae</taxon>
        <taxon>Papilionoideae</taxon>
        <taxon>50 kb inversion clade</taxon>
        <taxon>dalbergioids sensu lato</taxon>
        <taxon>Dalbergieae</taxon>
        <taxon>Pterocarpus clade</taxon>
        <taxon>Stylosanthes</taxon>
    </lineage>
</organism>
<dbReference type="Proteomes" id="UP001341840">
    <property type="component" value="Unassembled WGS sequence"/>
</dbReference>
<evidence type="ECO:0000313" key="2">
    <source>
        <dbReference type="Proteomes" id="UP001341840"/>
    </source>
</evidence>
<reference evidence="1 2" key="1">
    <citation type="journal article" date="2023" name="Plants (Basel)">
        <title>Bridging the Gap: Combining Genomics and Transcriptomics Approaches to Understand Stylosanthes scabra, an Orphan Legume from the Brazilian Caatinga.</title>
        <authorList>
            <person name="Ferreira-Neto J.R.C."/>
            <person name="da Silva M.D."/>
            <person name="Binneck E."/>
            <person name="de Melo N.F."/>
            <person name="da Silva R.H."/>
            <person name="de Melo A.L.T.M."/>
            <person name="Pandolfi V."/>
            <person name="Bustamante F.O."/>
            <person name="Brasileiro-Vidal A.C."/>
            <person name="Benko-Iseppon A.M."/>
        </authorList>
    </citation>
    <scope>NUCLEOTIDE SEQUENCE [LARGE SCALE GENOMIC DNA]</scope>
    <source>
        <tissue evidence="1">Leaves</tissue>
    </source>
</reference>
<proteinExistence type="predicted"/>
<protein>
    <submittedName>
        <fullName evidence="1">Uncharacterized protein</fullName>
    </submittedName>
</protein>
<comment type="caution">
    <text evidence="1">The sequence shown here is derived from an EMBL/GenBank/DDBJ whole genome shotgun (WGS) entry which is preliminary data.</text>
</comment>
<evidence type="ECO:0000313" key="1">
    <source>
        <dbReference type="EMBL" id="MED6184147.1"/>
    </source>
</evidence>